<protein>
    <submittedName>
        <fullName evidence="3">Rpn family recombination-promoting nuclease/putative transposase</fullName>
    </submittedName>
</protein>
<evidence type="ECO:0000256" key="1">
    <source>
        <dbReference type="ARBA" id="ARBA00009787"/>
    </source>
</evidence>
<dbReference type="NCBIfam" id="TIGR01784">
    <property type="entry name" value="T_den_put_tspse"/>
    <property type="match status" value="1"/>
</dbReference>
<feature type="domain" description="Transposase (putative) YhgA-like" evidence="2">
    <location>
        <begin position="3"/>
        <end position="198"/>
    </location>
</feature>
<organism evidence="3">
    <name type="scientific">Gracilinema caldarium</name>
    <dbReference type="NCBI Taxonomy" id="215591"/>
    <lineage>
        <taxon>Bacteria</taxon>
        <taxon>Pseudomonadati</taxon>
        <taxon>Spirochaetota</taxon>
        <taxon>Spirochaetia</taxon>
        <taxon>Spirochaetales</taxon>
        <taxon>Breznakiellaceae</taxon>
        <taxon>Gracilinema</taxon>
    </lineage>
</organism>
<sequence length="311" mass="36328">MTQPHDYGYKDLFSHPQIIKELLTSCVKEFWVQDLDFSRASTIDKSFITASKKKLESDLIWRIPLKSGQEIYLYILLEFQSTVDHFMALRILRYLLEFYSSLLKQDPKRKVLPPVFPILLYNGEARWTAPENIADLIDNRNNLDFMPQFRYFKIAENEFSTKELLSLKNLIGALFLVETTAPTELEGIFRHLRALLEHEQPEVYRAFLSWLYNFFSKPVPDWVREQLDPKEAPTMLATNLKKWEQELIQQGLQEGMFKGKQEGLQEGIQQGFYEGERRKALSTAKKLKQKGLTIPEIAEVTGLSVEEVEKL</sequence>
<comment type="similarity">
    <text evidence="1">Belongs to the Rpn/YhgA-like nuclease family.</text>
</comment>
<reference evidence="3" key="1">
    <citation type="journal article" date="2020" name="mSystems">
        <title>Genome- and Community-Level Interaction Insights into Carbon Utilization and Element Cycling Functions of Hydrothermarchaeota in Hydrothermal Sediment.</title>
        <authorList>
            <person name="Zhou Z."/>
            <person name="Liu Y."/>
            <person name="Xu W."/>
            <person name="Pan J."/>
            <person name="Luo Z.H."/>
            <person name="Li M."/>
        </authorList>
    </citation>
    <scope>NUCLEOTIDE SEQUENCE [LARGE SCALE GENOMIC DNA]</scope>
    <source>
        <strain evidence="3">SpSt-503</strain>
    </source>
</reference>
<dbReference type="AlphaFoldDB" id="A0A7C3E3G5"/>
<gene>
    <name evidence="3" type="ORF">ENS59_02130</name>
</gene>
<dbReference type="GO" id="GO:1990238">
    <property type="term" value="F:double-stranded DNA endonuclease activity"/>
    <property type="evidence" value="ECO:0007669"/>
    <property type="project" value="TreeGrafter"/>
</dbReference>
<dbReference type="Pfam" id="PF04754">
    <property type="entry name" value="Transposase_31"/>
    <property type="match status" value="1"/>
</dbReference>
<dbReference type="InterPro" id="IPR051699">
    <property type="entry name" value="Rpn/YhgA-like_nuclease"/>
</dbReference>
<dbReference type="InterPro" id="IPR006842">
    <property type="entry name" value="Transposase_31"/>
</dbReference>
<dbReference type="GO" id="GO:0006310">
    <property type="term" value="P:DNA recombination"/>
    <property type="evidence" value="ECO:0007669"/>
    <property type="project" value="TreeGrafter"/>
</dbReference>
<dbReference type="InterPro" id="IPR010106">
    <property type="entry name" value="RpnA"/>
</dbReference>
<dbReference type="EMBL" id="DSVL01000065">
    <property type="protein sequence ID" value="HFH28297.1"/>
    <property type="molecule type" value="Genomic_DNA"/>
</dbReference>
<evidence type="ECO:0000313" key="3">
    <source>
        <dbReference type="EMBL" id="HFH28297.1"/>
    </source>
</evidence>
<evidence type="ECO:0000259" key="2">
    <source>
        <dbReference type="Pfam" id="PF04754"/>
    </source>
</evidence>
<name>A0A7C3E3G5_9SPIR</name>
<comment type="caution">
    <text evidence="3">The sequence shown here is derived from an EMBL/GenBank/DDBJ whole genome shotgun (WGS) entry which is preliminary data.</text>
</comment>
<proteinExistence type="inferred from homology"/>
<dbReference type="PANTHER" id="PTHR34611:SF2">
    <property type="entry name" value="INACTIVE RECOMBINATION-PROMOTING NUCLEASE-LIKE PROTEIN RPNE-RELATED"/>
    <property type="match status" value="1"/>
</dbReference>
<accession>A0A7C3E3G5</accession>
<dbReference type="PANTHER" id="PTHR34611">
    <property type="match status" value="1"/>
</dbReference>